<keyword evidence="4" id="KW-0602">Photosynthesis</keyword>
<sequence>MPHRPFMLGIAGDSGVGKTTISSGIARLLGQERTTNICVDDYHKYDRKQRAELQITPLNPECNYMDIMEQHVRLLAMGEPILKPVYNHSTGTFDPPVYVPPPRAIRDNGRLIPRAVILEGLLTLFSEPMRERYHLKVYLDPEEDLRREWKVKRDVAKRGYTPEQVVADIERRMPDSKAYIWPQKEHADIVVRFYRPPGYDPERPSTLSVRITLKRSLPKLDLTEVLHSAYEDEPSVIRLEARKEADILDISGGLEPERAAVFERLIWEQLGQHAEHFNPELIGTFWDKGGQSYPLALTQLVIAYYLVHMREQAIQKGALAYA</sequence>
<keyword evidence="7" id="KW-0547">Nucleotide-binding</keyword>
<evidence type="ECO:0000256" key="5">
    <source>
        <dbReference type="ARBA" id="ARBA00022567"/>
    </source>
</evidence>
<keyword evidence="5" id="KW-0113">Calvin cycle</keyword>
<comment type="pathway">
    <text evidence="1">Carbohydrate biosynthesis; Calvin cycle.</text>
</comment>
<evidence type="ECO:0000256" key="2">
    <source>
        <dbReference type="ARBA" id="ARBA00009719"/>
    </source>
</evidence>
<dbReference type="AlphaFoldDB" id="A0A399EVU4"/>
<comment type="catalytic activity">
    <reaction evidence="10 11">
        <text>D-ribulose 5-phosphate + ATP = D-ribulose 1,5-bisphosphate + ADP + H(+)</text>
        <dbReference type="Rhea" id="RHEA:19365"/>
        <dbReference type="ChEBI" id="CHEBI:15378"/>
        <dbReference type="ChEBI" id="CHEBI:30616"/>
        <dbReference type="ChEBI" id="CHEBI:57870"/>
        <dbReference type="ChEBI" id="CHEBI:58121"/>
        <dbReference type="ChEBI" id="CHEBI:456216"/>
        <dbReference type="EC" id="2.7.1.19"/>
    </reaction>
</comment>
<dbReference type="EMBL" id="QWKZ01000033">
    <property type="protein sequence ID" value="RIH86351.1"/>
    <property type="molecule type" value="Genomic_DNA"/>
</dbReference>
<keyword evidence="6 13" id="KW-0808">Transferase</keyword>
<dbReference type="SUPFAM" id="SSF52540">
    <property type="entry name" value="P-loop containing nucleoside triphosphate hydrolases"/>
    <property type="match status" value="1"/>
</dbReference>
<dbReference type="PROSITE" id="PS00567">
    <property type="entry name" value="PHOSPHORIBULOKINASE"/>
    <property type="match status" value="1"/>
</dbReference>
<evidence type="ECO:0000256" key="9">
    <source>
        <dbReference type="ARBA" id="ARBA00022840"/>
    </source>
</evidence>
<dbReference type="Pfam" id="PF00485">
    <property type="entry name" value="PRK"/>
    <property type="match status" value="1"/>
</dbReference>
<feature type="domain" description="Phosphoribulokinase/uridine kinase" evidence="12">
    <location>
        <begin position="8"/>
        <end position="192"/>
    </location>
</feature>
<keyword evidence="14" id="KW-1185">Reference proteome</keyword>
<organism evidence="13 14">
    <name type="scientific">Meiothermus luteus</name>
    <dbReference type="NCBI Taxonomy" id="2026184"/>
    <lineage>
        <taxon>Bacteria</taxon>
        <taxon>Thermotogati</taxon>
        <taxon>Deinococcota</taxon>
        <taxon>Deinococci</taxon>
        <taxon>Thermales</taxon>
        <taxon>Thermaceae</taxon>
        <taxon>Meiothermus</taxon>
    </lineage>
</organism>
<evidence type="ECO:0000256" key="7">
    <source>
        <dbReference type="ARBA" id="ARBA00022741"/>
    </source>
</evidence>
<comment type="similarity">
    <text evidence="2 11">Belongs to the phosphoribulokinase family.</text>
</comment>
<name>A0A399EVU4_9DEIN</name>
<proteinExistence type="inferred from homology"/>
<evidence type="ECO:0000256" key="1">
    <source>
        <dbReference type="ARBA" id="ARBA00005215"/>
    </source>
</evidence>
<evidence type="ECO:0000256" key="8">
    <source>
        <dbReference type="ARBA" id="ARBA00022777"/>
    </source>
</evidence>
<evidence type="ECO:0000256" key="3">
    <source>
        <dbReference type="ARBA" id="ARBA00012042"/>
    </source>
</evidence>
<keyword evidence="9" id="KW-0067">ATP-binding</keyword>
<accession>A0A399EVU4</accession>
<keyword evidence="8 13" id="KW-0418">Kinase</keyword>
<evidence type="ECO:0000256" key="6">
    <source>
        <dbReference type="ARBA" id="ARBA00022679"/>
    </source>
</evidence>
<dbReference type="GO" id="GO:0008974">
    <property type="term" value="F:phosphoribulokinase activity"/>
    <property type="evidence" value="ECO:0007669"/>
    <property type="project" value="UniProtKB-EC"/>
</dbReference>
<gene>
    <name evidence="13" type="primary">prk</name>
    <name evidence="13" type="ORF">Mlute_01297</name>
</gene>
<dbReference type="GO" id="GO:0005524">
    <property type="term" value="F:ATP binding"/>
    <property type="evidence" value="ECO:0007669"/>
    <property type="project" value="UniProtKB-KW"/>
</dbReference>
<evidence type="ECO:0000256" key="4">
    <source>
        <dbReference type="ARBA" id="ARBA00022531"/>
    </source>
</evidence>
<dbReference type="PANTHER" id="PTHR10285">
    <property type="entry name" value="URIDINE KINASE"/>
    <property type="match status" value="1"/>
</dbReference>
<dbReference type="RefSeq" id="WP_119359946.1">
    <property type="nucleotide sequence ID" value="NZ_QWKZ01000033.1"/>
</dbReference>
<evidence type="ECO:0000256" key="10">
    <source>
        <dbReference type="ARBA" id="ARBA00047663"/>
    </source>
</evidence>
<dbReference type="Proteomes" id="UP000265800">
    <property type="component" value="Unassembled WGS sequence"/>
</dbReference>
<evidence type="ECO:0000259" key="12">
    <source>
        <dbReference type="Pfam" id="PF00485"/>
    </source>
</evidence>
<dbReference type="GO" id="GO:0019253">
    <property type="term" value="P:reductive pentose-phosphate cycle"/>
    <property type="evidence" value="ECO:0007669"/>
    <property type="project" value="UniProtKB-KW"/>
</dbReference>
<protein>
    <recommendedName>
        <fullName evidence="3 11">Phosphoribulokinase</fullName>
        <ecNumber evidence="3 11">2.7.1.19</ecNumber>
    </recommendedName>
</protein>
<dbReference type="NCBIfam" id="NF005655">
    <property type="entry name" value="PRK07429.1"/>
    <property type="match status" value="1"/>
</dbReference>
<dbReference type="InterPro" id="IPR006082">
    <property type="entry name" value="PRK"/>
</dbReference>
<dbReference type="InterPro" id="IPR027417">
    <property type="entry name" value="P-loop_NTPase"/>
</dbReference>
<dbReference type="EC" id="2.7.1.19" evidence="3 11"/>
<evidence type="ECO:0000256" key="11">
    <source>
        <dbReference type="RuleBase" id="RU004082"/>
    </source>
</evidence>
<dbReference type="OrthoDB" id="9777642at2"/>
<evidence type="ECO:0000313" key="14">
    <source>
        <dbReference type="Proteomes" id="UP000265800"/>
    </source>
</evidence>
<evidence type="ECO:0000313" key="13">
    <source>
        <dbReference type="EMBL" id="RIH86351.1"/>
    </source>
</evidence>
<dbReference type="Gene3D" id="3.40.50.300">
    <property type="entry name" value="P-loop containing nucleotide triphosphate hydrolases"/>
    <property type="match status" value="1"/>
</dbReference>
<dbReference type="InterPro" id="IPR006083">
    <property type="entry name" value="PRK/URK"/>
</dbReference>
<comment type="caution">
    <text evidence="13">The sequence shown here is derived from an EMBL/GenBank/DDBJ whole genome shotgun (WGS) entry which is preliminary data.</text>
</comment>
<reference evidence="13 14" key="1">
    <citation type="submission" date="2018-08" db="EMBL/GenBank/DDBJ databases">
        <title>Meiothermus luteus KCTC 52599 genome sequencing project.</title>
        <authorList>
            <person name="Da Costa M.S."/>
            <person name="Albuquerque L."/>
            <person name="Raposo P."/>
            <person name="Froufe H.J.C."/>
            <person name="Barroso C.S."/>
            <person name="Egas C."/>
        </authorList>
    </citation>
    <scope>NUCLEOTIDE SEQUENCE [LARGE SCALE GENOMIC DNA]</scope>
    <source>
        <strain evidence="13 14">KCTC 52599</strain>
    </source>
</reference>
<dbReference type="PRINTS" id="PR00478">
    <property type="entry name" value="PHRIBLKINASE"/>
</dbReference>